<accession>D8PKM1</accession>
<dbReference type="PANTHER" id="PTHR42339">
    <property type="entry name" value="HISTONE H1"/>
    <property type="match status" value="1"/>
</dbReference>
<dbReference type="OMA" id="FKVTHWL"/>
<gene>
    <name evidence="3" type="ORF">SCHCODRAFT_231789</name>
</gene>
<feature type="compositionally biased region" description="Basic and acidic residues" evidence="1">
    <location>
        <begin position="41"/>
        <end position="60"/>
    </location>
</feature>
<dbReference type="STRING" id="578458.D8PKM1"/>
<name>D8PKM1_SCHCM</name>
<dbReference type="EMBL" id="GL377302">
    <property type="protein sequence ID" value="EFJ02658.1"/>
    <property type="molecule type" value="Genomic_DNA"/>
</dbReference>
<dbReference type="GeneID" id="9594852"/>
<dbReference type="InterPro" id="IPR056143">
    <property type="entry name" value="DUF7726"/>
</dbReference>
<dbReference type="Pfam" id="PF24852">
    <property type="entry name" value="DUF7726"/>
    <property type="match status" value="1"/>
</dbReference>
<feature type="region of interest" description="Disordered" evidence="1">
    <location>
        <begin position="1"/>
        <end position="60"/>
    </location>
</feature>
<evidence type="ECO:0000313" key="4">
    <source>
        <dbReference type="Proteomes" id="UP000007431"/>
    </source>
</evidence>
<dbReference type="PANTHER" id="PTHR42339:SF1">
    <property type="entry name" value="HISTONE H1"/>
    <property type="match status" value="1"/>
</dbReference>
<proteinExistence type="predicted"/>
<dbReference type="RefSeq" id="XP_003037560.1">
    <property type="nucleotide sequence ID" value="XM_003037514.1"/>
</dbReference>
<dbReference type="HOGENOM" id="CLU_116575_1_0_1"/>
<evidence type="ECO:0000256" key="1">
    <source>
        <dbReference type="SAM" id="MobiDB-lite"/>
    </source>
</evidence>
<protein>
    <recommendedName>
        <fullName evidence="2">DUF7726 domain-containing protein</fullName>
    </recommendedName>
</protein>
<evidence type="ECO:0000259" key="2">
    <source>
        <dbReference type="Pfam" id="PF24852"/>
    </source>
</evidence>
<organism evidence="4">
    <name type="scientific">Schizophyllum commune (strain H4-8 / FGSC 9210)</name>
    <name type="common">Split gill fungus</name>
    <dbReference type="NCBI Taxonomy" id="578458"/>
    <lineage>
        <taxon>Eukaryota</taxon>
        <taxon>Fungi</taxon>
        <taxon>Dikarya</taxon>
        <taxon>Basidiomycota</taxon>
        <taxon>Agaricomycotina</taxon>
        <taxon>Agaricomycetes</taxon>
        <taxon>Agaricomycetidae</taxon>
        <taxon>Agaricales</taxon>
        <taxon>Schizophyllaceae</taxon>
        <taxon>Schizophyllum</taxon>
    </lineage>
</organism>
<dbReference type="Proteomes" id="UP000007431">
    <property type="component" value="Unassembled WGS sequence"/>
</dbReference>
<keyword evidence="4" id="KW-1185">Reference proteome</keyword>
<feature type="compositionally biased region" description="Acidic residues" evidence="1">
    <location>
        <begin position="13"/>
        <end position="26"/>
    </location>
</feature>
<evidence type="ECO:0000313" key="3">
    <source>
        <dbReference type="EMBL" id="EFJ02658.1"/>
    </source>
</evidence>
<dbReference type="KEGG" id="scm:SCHCO_0231789"/>
<reference evidence="3 4" key="1">
    <citation type="journal article" date="2010" name="Nat. Biotechnol.">
        <title>Genome sequence of the model mushroom Schizophyllum commune.</title>
        <authorList>
            <person name="Ohm R.A."/>
            <person name="de Jong J.F."/>
            <person name="Lugones L.G."/>
            <person name="Aerts A."/>
            <person name="Kothe E."/>
            <person name="Stajich J.E."/>
            <person name="de Vries R.P."/>
            <person name="Record E."/>
            <person name="Levasseur A."/>
            <person name="Baker S.E."/>
            <person name="Bartholomew K.A."/>
            <person name="Coutinho P.M."/>
            <person name="Erdmann S."/>
            <person name="Fowler T.J."/>
            <person name="Gathman A.C."/>
            <person name="Lombard V."/>
            <person name="Henrissat B."/>
            <person name="Knabe N."/>
            <person name="Kuees U."/>
            <person name="Lilly W.W."/>
            <person name="Lindquist E."/>
            <person name="Lucas S."/>
            <person name="Magnuson J.K."/>
            <person name="Piumi F."/>
            <person name="Raudaskoski M."/>
            <person name="Salamov A."/>
            <person name="Schmutz J."/>
            <person name="Schwarze F.W.M.R."/>
            <person name="vanKuyk P.A."/>
            <person name="Horton J.S."/>
            <person name="Grigoriev I.V."/>
            <person name="Woesten H.A.B."/>
        </authorList>
    </citation>
    <scope>NUCLEOTIDE SEQUENCE [LARGE SCALE GENOMIC DNA]</scope>
    <source>
        <strain evidence="4">H4-8 / FGSC 9210</strain>
    </source>
</reference>
<dbReference type="VEuPathDB" id="FungiDB:SCHCODRAFT_0231789"/>
<feature type="domain" description="DUF7726" evidence="2">
    <location>
        <begin position="68"/>
        <end position="142"/>
    </location>
</feature>
<dbReference type="OrthoDB" id="2592504at2759"/>
<dbReference type="InParanoid" id="D8PKM1"/>
<sequence>MPPRAAKRKSDVVDSDSDYDGIEVVEEAAAPPAKKRARKTKEKDAEDGGDKPKRWQDVKLEGEDEDMVPVYDDCAEVRRKIRLLEKTPGFVRAQWLREIGNVNSNSFGRFMASKERDAGGGNSTYPKAYIYFEKMRILEGKKKTASRLRNEETHPNGFPLENRRTHMWVFTGKPGPSRRRR</sequence>
<dbReference type="AlphaFoldDB" id="D8PKM1"/>
<dbReference type="eggNOG" id="ENOG502S77C">
    <property type="taxonomic scope" value="Eukaryota"/>
</dbReference>